<name>A0A0K0F314_STRVS</name>
<reference evidence="1" key="1">
    <citation type="submission" date="2014-07" db="EMBL/GenBank/DDBJ databases">
        <authorList>
            <person name="Martin A.A"/>
            <person name="De Silva N."/>
        </authorList>
    </citation>
    <scope>NUCLEOTIDE SEQUENCE</scope>
</reference>
<organism evidence="1 2">
    <name type="scientific">Strongyloides venezuelensis</name>
    <name type="common">Threadworm</name>
    <dbReference type="NCBI Taxonomy" id="75913"/>
    <lineage>
        <taxon>Eukaryota</taxon>
        <taxon>Metazoa</taxon>
        <taxon>Ecdysozoa</taxon>
        <taxon>Nematoda</taxon>
        <taxon>Chromadorea</taxon>
        <taxon>Rhabditida</taxon>
        <taxon>Tylenchina</taxon>
        <taxon>Panagrolaimomorpha</taxon>
        <taxon>Strongyloidoidea</taxon>
        <taxon>Strongyloididae</taxon>
        <taxon>Strongyloides</taxon>
    </lineage>
</organism>
<dbReference type="AlphaFoldDB" id="A0A0K0F314"/>
<keyword evidence="1" id="KW-1185">Reference proteome</keyword>
<dbReference type="WBParaSite" id="SVE_0319500.1">
    <property type="protein sequence ID" value="SVE_0319500.1"/>
    <property type="gene ID" value="SVE_0319500"/>
</dbReference>
<evidence type="ECO:0000313" key="2">
    <source>
        <dbReference type="WBParaSite" id="SVE_0319500.1"/>
    </source>
</evidence>
<evidence type="ECO:0000313" key="1">
    <source>
        <dbReference type="Proteomes" id="UP000035680"/>
    </source>
</evidence>
<reference evidence="2" key="2">
    <citation type="submission" date="2015-08" db="UniProtKB">
        <authorList>
            <consortium name="WormBaseParasite"/>
        </authorList>
    </citation>
    <scope>IDENTIFICATION</scope>
</reference>
<proteinExistence type="predicted"/>
<protein>
    <submittedName>
        <fullName evidence="2">Retrovirus-related Pol polyprotein from transposon TNT 1-94</fullName>
    </submittedName>
</protein>
<dbReference type="Proteomes" id="UP000035680">
    <property type="component" value="Unassembled WGS sequence"/>
</dbReference>
<accession>A0A0K0F314</accession>
<sequence length="127" mass="14610">MITAFKCVKLWPIEDSDDDATEKVSVMIRTFLSESLQVLKTTFGKSRLLAIIEVKRKLFRDLKNKLATFGRMMAVEEAVILILQSLPNKYDNIKARLSQDSKLNFELCCKNFDHIAEKCPEAKVRVK</sequence>